<evidence type="ECO:0000259" key="10">
    <source>
        <dbReference type="SMART" id="SM00249"/>
    </source>
</evidence>
<feature type="binding site" evidence="8">
    <location>
        <position position="241"/>
    </location>
    <ligand>
        <name>Zn(2+)</name>
        <dbReference type="ChEBI" id="CHEBI:29105"/>
        <label>1</label>
    </ligand>
</feature>
<comment type="similarity">
    <text evidence="2">Belongs to the ING family.</text>
</comment>
<evidence type="ECO:0000256" key="4">
    <source>
        <dbReference type="ARBA" id="ARBA00022771"/>
    </source>
</evidence>
<feature type="binding site" evidence="8">
    <location>
        <position position="252"/>
    </location>
    <ligand>
        <name>Zn(2+)</name>
        <dbReference type="ChEBI" id="CHEBI:29105"/>
        <label>2</label>
    </ligand>
</feature>
<dbReference type="GO" id="GO:0006355">
    <property type="term" value="P:regulation of DNA-templated transcription"/>
    <property type="evidence" value="ECO:0007669"/>
    <property type="project" value="TreeGrafter"/>
</dbReference>
<reference evidence="11 12" key="1">
    <citation type="journal article" date="2012" name="G3 (Bethesda)">
        <title>Pichia sorbitophila, an interspecies yeast hybrid reveals early steps of genome resolution following polyploidization.</title>
        <authorList>
            <person name="Leh Louis V."/>
            <person name="Despons L."/>
            <person name="Friedrich A."/>
            <person name="Martin T."/>
            <person name="Durrens P."/>
            <person name="Casaregola S."/>
            <person name="Neuveglise C."/>
            <person name="Fairhead C."/>
            <person name="Marck C."/>
            <person name="Cruz J.A."/>
            <person name="Straub M.L."/>
            <person name="Kugler V."/>
            <person name="Sacerdot C."/>
            <person name="Uzunov Z."/>
            <person name="Thierry A."/>
            <person name="Weiss S."/>
            <person name="Bleykasten C."/>
            <person name="De Montigny J."/>
            <person name="Jacques N."/>
            <person name="Jung P."/>
            <person name="Lemaire M."/>
            <person name="Mallet S."/>
            <person name="Morel G."/>
            <person name="Richard G.F."/>
            <person name="Sarkar A."/>
            <person name="Savel G."/>
            <person name="Schacherer J."/>
            <person name="Seret M.L."/>
            <person name="Talla E."/>
            <person name="Samson G."/>
            <person name="Jubin C."/>
            <person name="Poulain J."/>
            <person name="Vacherie B."/>
            <person name="Barbe V."/>
            <person name="Pelletier E."/>
            <person name="Sherman D.J."/>
            <person name="Westhof E."/>
            <person name="Weissenbach J."/>
            <person name="Baret P.V."/>
            <person name="Wincker P."/>
            <person name="Gaillardin C."/>
            <person name="Dujon B."/>
            <person name="Souciet J.L."/>
        </authorList>
    </citation>
    <scope>NUCLEOTIDE SEQUENCE [LARGE SCALE GENOMIC DNA]</scope>
    <source>
        <strain evidence="12">ATCC MYA-4447 / BCRC 22081 / CBS 7064 / NBRC 10061 / NRRL Y-12695</strain>
    </source>
</reference>
<dbReference type="STRING" id="559304.G8Y051"/>
<keyword evidence="4" id="KW-0863">Zinc-finger</keyword>
<dbReference type="HOGENOM" id="CLU_074406_0_0_1"/>
<feature type="binding site" evidence="8">
    <location>
        <position position="268"/>
    </location>
    <ligand>
        <name>Zn(2+)</name>
        <dbReference type="ChEBI" id="CHEBI:29105"/>
        <label>1</label>
    </ligand>
</feature>
<evidence type="ECO:0000313" key="11">
    <source>
        <dbReference type="EMBL" id="CCE87310.1"/>
    </source>
</evidence>
<evidence type="ECO:0000256" key="1">
    <source>
        <dbReference type="ARBA" id="ARBA00004123"/>
    </source>
</evidence>
<feature type="binding site" evidence="8">
    <location>
        <position position="239"/>
    </location>
    <ligand>
        <name>Zn(2+)</name>
        <dbReference type="ChEBI" id="CHEBI:29105"/>
        <label>1</label>
    </ligand>
</feature>
<feature type="site" description="Histone H3K4me3 binding" evidence="7">
    <location>
        <position position="253"/>
    </location>
</feature>
<proteinExistence type="inferred from homology"/>
<evidence type="ECO:0000256" key="8">
    <source>
        <dbReference type="PIRSR" id="PIRSR628651-51"/>
    </source>
</evidence>
<evidence type="ECO:0000256" key="9">
    <source>
        <dbReference type="SAM" id="MobiDB-lite"/>
    </source>
</evidence>
<dbReference type="eggNOG" id="KOG1973">
    <property type="taxonomic scope" value="Eukaryota"/>
</dbReference>
<feature type="region of interest" description="Disordered" evidence="9">
    <location>
        <begin position="192"/>
        <end position="211"/>
    </location>
</feature>
<sequence>MEEIVTSIVSNSSSINSIFISTVDHLPCDVIRSLWLIQTCNTNVNKLRAKIHELLLKLQSSEQKESDRSEIGYQIYKIKESIKTYSAEATQEAKALLNQLITHKIILRDELQELRTLALTTKDSINGQTEAANSNELRERLKEHYEKYPLTSQREALKEQKSKEKKSKKHTKNETTGLKLVLKIPPKIKQDLAKNKVTKKKSRANDKRQTSTHIKPIKTAVEPVPVNQDTYEEDNQLYCFCHQPSFGDMIGCDNEESCPNGEWFHYKCVGILNRVDALRYTTGKEKWFCSDYCRRVVMGNRKSVDTRNPTKGKKKLNKKKRRAR</sequence>
<dbReference type="OrthoDB" id="5411773at2759"/>
<dbReference type="OMA" id="PCDIVRS"/>
<dbReference type="GO" id="GO:0008270">
    <property type="term" value="F:zinc ion binding"/>
    <property type="evidence" value="ECO:0007669"/>
    <property type="project" value="UniProtKB-KW"/>
</dbReference>
<evidence type="ECO:0000256" key="7">
    <source>
        <dbReference type="PIRSR" id="PIRSR628651-50"/>
    </source>
</evidence>
<feature type="binding site" evidence="8">
    <location>
        <position position="293"/>
    </location>
    <ligand>
        <name>Zn(2+)</name>
        <dbReference type="ChEBI" id="CHEBI:29105"/>
        <label>2</label>
    </ligand>
</feature>
<dbReference type="SMART" id="SM00249">
    <property type="entry name" value="PHD"/>
    <property type="match status" value="1"/>
</dbReference>
<feature type="binding site" evidence="8">
    <location>
        <position position="289"/>
    </location>
    <ligand>
        <name>Zn(2+)</name>
        <dbReference type="ChEBI" id="CHEBI:29105"/>
        <label>2</label>
    </ligand>
</feature>
<evidence type="ECO:0000313" key="12">
    <source>
        <dbReference type="Proteomes" id="UP000005222"/>
    </source>
</evidence>
<evidence type="ECO:0000256" key="5">
    <source>
        <dbReference type="ARBA" id="ARBA00022833"/>
    </source>
</evidence>
<feature type="site" description="Histone H3K4me3 binding" evidence="7">
    <location>
        <position position="249"/>
    </location>
</feature>
<dbReference type="GO" id="GO:0004402">
    <property type="term" value="F:histone acetyltransferase activity"/>
    <property type="evidence" value="ECO:0007669"/>
    <property type="project" value="TreeGrafter"/>
</dbReference>
<name>G8Y051_PICSO</name>
<dbReference type="InterPro" id="IPR028651">
    <property type="entry name" value="ING_fam"/>
</dbReference>
<feature type="site" description="Histone H3K4me3 binding" evidence="7">
    <location>
        <position position="263"/>
    </location>
</feature>
<dbReference type="PANTHER" id="PTHR10333:SF94">
    <property type="entry name" value="FINGER DOMAIN PROTEIN, PUTATIVE (AFU_ORTHOLOGUE AFUA_3G11940)-RELATED"/>
    <property type="match status" value="1"/>
</dbReference>
<gene>
    <name evidence="11" type="primary">Piso0_005858</name>
    <name evidence="11" type="ORF">GNLVRS01_PISO0N24125g</name>
</gene>
<dbReference type="EMBL" id="FO082046">
    <property type="protein sequence ID" value="CCE87310.1"/>
    <property type="molecule type" value="Genomic_DNA"/>
</dbReference>
<dbReference type="InParanoid" id="G8Y051"/>
<evidence type="ECO:0000256" key="2">
    <source>
        <dbReference type="ARBA" id="ARBA00010210"/>
    </source>
</evidence>
<organism evidence="11 12">
    <name type="scientific">Pichia sorbitophila (strain ATCC MYA-4447 / BCRC 22081 / CBS 7064 / NBRC 10061 / NRRL Y-12695)</name>
    <name type="common">Hybrid yeast</name>
    <dbReference type="NCBI Taxonomy" id="559304"/>
    <lineage>
        <taxon>Eukaryota</taxon>
        <taxon>Fungi</taxon>
        <taxon>Dikarya</taxon>
        <taxon>Ascomycota</taxon>
        <taxon>Saccharomycotina</taxon>
        <taxon>Pichiomycetes</taxon>
        <taxon>Debaryomycetaceae</taxon>
        <taxon>Millerozyma</taxon>
    </lineage>
</organism>
<dbReference type="Gene3D" id="3.30.40.10">
    <property type="entry name" value="Zinc/RING finger domain, C3HC4 (zinc finger)"/>
    <property type="match status" value="1"/>
</dbReference>
<comment type="subcellular location">
    <subcellularLocation>
        <location evidence="1">Nucleus</location>
    </subcellularLocation>
</comment>
<dbReference type="CDD" id="cd15505">
    <property type="entry name" value="PHD_ING"/>
    <property type="match status" value="1"/>
</dbReference>
<keyword evidence="6" id="KW-0539">Nucleus</keyword>
<dbReference type="GO" id="GO:0005634">
    <property type="term" value="C:nucleus"/>
    <property type="evidence" value="ECO:0007669"/>
    <property type="project" value="UniProtKB-SubCell"/>
</dbReference>
<dbReference type="GO" id="GO:0000123">
    <property type="term" value="C:histone acetyltransferase complex"/>
    <property type="evidence" value="ECO:0007669"/>
    <property type="project" value="TreeGrafter"/>
</dbReference>
<dbReference type="PANTHER" id="PTHR10333">
    <property type="entry name" value="INHIBITOR OF GROWTH PROTEIN"/>
    <property type="match status" value="1"/>
</dbReference>
<dbReference type="InterPro" id="IPR001965">
    <property type="entry name" value="Znf_PHD"/>
</dbReference>
<dbReference type="InterPro" id="IPR013083">
    <property type="entry name" value="Znf_RING/FYVE/PHD"/>
</dbReference>
<keyword evidence="5 8" id="KW-0862">Zinc</keyword>
<evidence type="ECO:0000256" key="6">
    <source>
        <dbReference type="ARBA" id="ARBA00023242"/>
    </source>
</evidence>
<feature type="region of interest" description="Disordered" evidence="9">
    <location>
        <begin position="303"/>
        <end position="324"/>
    </location>
</feature>
<dbReference type="FunCoup" id="G8Y051">
    <property type="interactions" value="249"/>
</dbReference>
<keyword evidence="12" id="KW-1185">Reference proteome</keyword>
<evidence type="ECO:0000256" key="3">
    <source>
        <dbReference type="ARBA" id="ARBA00022723"/>
    </source>
</evidence>
<accession>G8Y051</accession>
<feature type="binding site" evidence="8">
    <location>
        <position position="265"/>
    </location>
    <ligand>
        <name>Zn(2+)</name>
        <dbReference type="ChEBI" id="CHEBI:29105"/>
        <label>1</label>
    </ligand>
</feature>
<dbReference type="Proteomes" id="UP000005222">
    <property type="component" value="Chromosome N"/>
</dbReference>
<dbReference type="SUPFAM" id="SSF57903">
    <property type="entry name" value="FYVE/PHD zinc finger"/>
    <property type="match status" value="1"/>
</dbReference>
<feature type="region of interest" description="Disordered" evidence="9">
    <location>
        <begin position="145"/>
        <end position="176"/>
    </location>
</feature>
<feature type="domain" description="Zinc finger PHD-type" evidence="10">
    <location>
        <begin position="238"/>
        <end position="293"/>
    </location>
</feature>
<feature type="compositionally biased region" description="Basic residues" evidence="9">
    <location>
        <begin position="310"/>
        <end position="324"/>
    </location>
</feature>
<keyword evidence="3 8" id="KW-0479">Metal-binding</keyword>
<dbReference type="AlphaFoldDB" id="G8Y051"/>
<protein>
    <submittedName>
        <fullName evidence="11">Piso0_005858 protein</fullName>
    </submittedName>
</protein>
<dbReference type="InterPro" id="IPR011011">
    <property type="entry name" value="Znf_FYVE_PHD"/>
</dbReference>
<feature type="site" description="Histone H3K4me3 binding" evidence="7">
    <location>
        <position position="238"/>
    </location>
</feature>
<feature type="binding site" evidence="8">
    <location>
        <position position="258"/>
    </location>
    <ligand>
        <name>Zn(2+)</name>
        <dbReference type="ChEBI" id="CHEBI:29105"/>
        <label>2</label>
    </ligand>
</feature>